<dbReference type="GeneID" id="102804954"/>
<feature type="domain" description="WxxW" evidence="6">
    <location>
        <begin position="216"/>
        <end position="302"/>
    </location>
</feature>
<evidence type="ECO:0000313" key="7">
    <source>
        <dbReference type="Proteomes" id="UP000694865"/>
    </source>
</evidence>
<feature type="compositionally biased region" description="Polar residues" evidence="5">
    <location>
        <begin position="963"/>
        <end position="972"/>
    </location>
</feature>
<feature type="region of interest" description="Disordered" evidence="5">
    <location>
        <begin position="557"/>
        <end position="597"/>
    </location>
</feature>
<sequence>MYFNYVVLSDVKTEREGLATTDRVQASTQATSVEIKDLTTGAPNVVAIGKSTNALTPSFHNAATNGESDSTTKKFIRATPLVTEESTTSIHGITDQSMLQFCPYGGWTDWIDMNDPGSKFTGGDQELLSKAMEFHFICNEPTYIECREVGSKHYYNEIEGQVKVTCHPDIGLLCFNKDQKNRQCIDYEVRFYCPCPDQNVIPPAEDKVVLCKGNEWTQWIDMSNPDTIGLRGDYELLGEMIEPYGVCEDPTDIQCRVVGSHHFYDEGHAQRKIVCEPHIGFLCFNYYQLSKQCMDYEVRFLCPCAFPVTGMPGLTTDVRLPDETKLLTKSKDLPVHDVTLTSEPVILTAKPMDEKTIGATVSHAETTVKDIPLTSVPVLSTTKSVKPPMNSSNPPTGRKTETESISTTSIPFVSTSKDVPSTTPELTSPHKKTTETEFYTATDSFESTIGTTSPTITQTSSVITTQRGDTESISTSIPFESSTKEVPSTTPELTPSHKRTTETDSISTSVPVVSTTKEVTSTTPELTSPHKKTTETAKHVHTATTIPNLARDEEITETDSISTSVPVVSTTKEVTSTTPELTSPHKKTTETAKQVHTTTTIPTLAPDEEITGSAAVEETTLVHTTSNLCPDGKWTTWFNTNDPNAIGDYELVGMIQAIYDVCMDPVSIDCRVVGSASSYDQTSGQGRITCEPDVGLLCFNEHQQSKQCPDYEVRFFCPCELSTTTATPELTEEVRQTTKADSTTISLSTPAESWTKTSLKQTTKADVTTILQSTEGEQETIPAELESTTLGKQSTKADVTTIRQSTSTAIIHEGTTLDQASSNLCPDGKWTNWFNTNNPDSMGDYESHGMIRATYDVCINPVSIECRAVGSESPYDQTSGQGRITCEPNVGLLCFNEHQQSKQCPDYEVRFFCPCVTITAPPEVTTVGKQTTKPELTTILQSNEFDSLRPTSSTGMSDVVETKSVSPSVGSTTEDLQSTIRKITIPGVLFELF</sequence>
<dbReference type="PANTHER" id="PTHR15031">
    <property type="entry name" value="CARTILAGE INTERMEDIATE LAYER PROTEIN CLIP"/>
    <property type="match status" value="1"/>
</dbReference>
<feature type="region of interest" description="Disordered" evidence="5">
    <location>
        <begin position="947"/>
        <end position="972"/>
    </location>
</feature>
<dbReference type="RefSeq" id="XP_006823820.1">
    <property type="nucleotide sequence ID" value="XM_006823757.1"/>
</dbReference>
<proteinExistence type="predicted"/>
<dbReference type="Pfam" id="PF13330">
    <property type="entry name" value="Mucin2_WxxW"/>
    <property type="match status" value="4"/>
</dbReference>
<keyword evidence="3" id="KW-0732">Signal</keyword>
<dbReference type="InterPro" id="IPR025155">
    <property type="entry name" value="WxxW_domain"/>
</dbReference>
<feature type="compositionally biased region" description="Polar residues" evidence="5">
    <location>
        <begin position="381"/>
        <end position="395"/>
    </location>
</feature>
<feature type="compositionally biased region" description="Polar residues" evidence="5">
    <location>
        <begin position="947"/>
        <end position="956"/>
    </location>
</feature>
<feature type="domain" description="WxxW" evidence="6">
    <location>
        <begin position="830"/>
        <end position="913"/>
    </location>
</feature>
<gene>
    <name evidence="8" type="primary">LOC102804954</name>
</gene>
<evidence type="ECO:0000256" key="1">
    <source>
        <dbReference type="ARBA" id="ARBA00004613"/>
    </source>
</evidence>
<feature type="region of interest" description="Disordered" evidence="5">
    <location>
        <begin position="381"/>
        <end position="433"/>
    </location>
</feature>
<feature type="compositionally biased region" description="Polar residues" evidence="5">
    <location>
        <begin position="471"/>
        <end position="493"/>
    </location>
</feature>
<feature type="compositionally biased region" description="Polar residues" evidence="5">
    <location>
        <begin position="411"/>
        <end position="426"/>
    </location>
</feature>
<organism evidence="7 8">
    <name type="scientific">Saccoglossus kowalevskii</name>
    <name type="common">Acorn worm</name>
    <dbReference type="NCBI Taxonomy" id="10224"/>
    <lineage>
        <taxon>Eukaryota</taxon>
        <taxon>Metazoa</taxon>
        <taxon>Hemichordata</taxon>
        <taxon>Enteropneusta</taxon>
        <taxon>Harrimaniidae</taxon>
        <taxon>Saccoglossus</taxon>
    </lineage>
</organism>
<feature type="compositionally biased region" description="Low complexity" evidence="5">
    <location>
        <begin position="558"/>
        <end position="578"/>
    </location>
</feature>
<name>A0ABM0MUX9_SACKO</name>
<dbReference type="InterPro" id="IPR039675">
    <property type="entry name" value="CILP1/CILP2"/>
</dbReference>
<feature type="domain" description="WxxW" evidence="6">
    <location>
        <begin position="107"/>
        <end position="193"/>
    </location>
</feature>
<evidence type="ECO:0000256" key="5">
    <source>
        <dbReference type="SAM" id="MobiDB-lite"/>
    </source>
</evidence>
<evidence type="ECO:0000256" key="3">
    <source>
        <dbReference type="ARBA" id="ARBA00022729"/>
    </source>
</evidence>
<keyword evidence="4" id="KW-0325">Glycoprotein</keyword>
<dbReference type="PANTHER" id="PTHR15031:SF4">
    <property type="entry name" value="CARTILAGE INTERMEDIATE LAYER PROTEIN 1"/>
    <property type="match status" value="1"/>
</dbReference>
<reference evidence="8" key="1">
    <citation type="submission" date="2025-08" db="UniProtKB">
        <authorList>
            <consortium name="RefSeq"/>
        </authorList>
    </citation>
    <scope>IDENTIFICATION</scope>
    <source>
        <tissue evidence="8">Testes</tissue>
    </source>
</reference>
<protein>
    <submittedName>
        <fullName evidence="8">Mucin-5AC-like</fullName>
    </submittedName>
</protein>
<dbReference type="Proteomes" id="UP000694865">
    <property type="component" value="Unplaced"/>
</dbReference>
<evidence type="ECO:0000259" key="6">
    <source>
        <dbReference type="Pfam" id="PF13330"/>
    </source>
</evidence>
<feature type="domain" description="WxxW" evidence="6">
    <location>
        <begin position="634"/>
        <end position="717"/>
    </location>
</feature>
<feature type="compositionally biased region" description="Low complexity" evidence="5">
    <location>
        <begin position="503"/>
        <end position="523"/>
    </location>
</feature>
<feature type="region of interest" description="Disordered" evidence="5">
    <location>
        <begin position="449"/>
        <end position="540"/>
    </location>
</feature>
<evidence type="ECO:0000256" key="4">
    <source>
        <dbReference type="ARBA" id="ARBA00023180"/>
    </source>
</evidence>
<comment type="subcellular location">
    <subcellularLocation>
        <location evidence="1">Secreted</location>
    </subcellularLocation>
</comment>
<evidence type="ECO:0000256" key="2">
    <source>
        <dbReference type="ARBA" id="ARBA00022525"/>
    </source>
</evidence>
<keyword evidence="7" id="KW-1185">Reference proteome</keyword>
<evidence type="ECO:0000313" key="8">
    <source>
        <dbReference type="RefSeq" id="XP_006823820.1"/>
    </source>
</evidence>
<feature type="compositionally biased region" description="Low complexity" evidence="5">
    <location>
        <begin position="449"/>
        <end position="465"/>
    </location>
</feature>
<accession>A0ABM0MUX9</accession>
<keyword evidence="2" id="KW-0964">Secreted</keyword>